<dbReference type="SUPFAM" id="SSF49785">
    <property type="entry name" value="Galactose-binding domain-like"/>
    <property type="match status" value="1"/>
</dbReference>
<reference evidence="1 2" key="1">
    <citation type="submission" date="2015-09" db="EMBL/GenBank/DDBJ databases">
        <authorList>
            <person name="Xu Y."/>
            <person name="Nagy A."/>
            <person name="Liu N.T."/>
            <person name="Nou X."/>
        </authorList>
    </citation>
    <scope>NUCLEOTIDE SEQUENCE [LARGE SCALE GENOMIC DNA]</scope>
    <source>
        <strain evidence="1 2">FC1138</strain>
    </source>
</reference>
<dbReference type="InterPro" id="IPR008979">
    <property type="entry name" value="Galactose-bd-like_sf"/>
</dbReference>
<dbReference type="AlphaFoldDB" id="A0AAC9FPI5"/>
<dbReference type="Proteomes" id="UP000077927">
    <property type="component" value="Chromosome 1"/>
</dbReference>
<accession>A0AAC9FPI5</accession>
<name>A0AAC9FPI5_9RALS</name>
<gene>
    <name evidence="1" type="ORF">ACS15_1226</name>
</gene>
<proteinExistence type="predicted"/>
<dbReference type="EMBL" id="CP012605">
    <property type="protein sequence ID" value="ANH71549.1"/>
    <property type="molecule type" value="Genomic_DNA"/>
</dbReference>
<organism evidence="1 2">
    <name type="scientific">Ralstonia insidiosa</name>
    <dbReference type="NCBI Taxonomy" id="190721"/>
    <lineage>
        <taxon>Bacteria</taxon>
        <taxon>Pseudomonadati</taxon>
        <taxon>Pseudomonadota</taxon>
        <taxon>Betaproteobacteria</taxon>
        <taxon>Burkholderiales</taxon>
        <taxon>Burkholderiaceae</taxon>
        <taxon>Ralstonia</taxon>
    </lineage>
</organism>
<dbReference type="KEGG" id="rin:ACS15_1226"/>
<evidence type="ECO:0000313" key="2">
    <source>
        <dbReference type="Proteomes" id="UP000077927"/>
    </source>
</evidence>
<sequence>MFTTSALISKGHKLRVAVGASNLPQGVLTFYSDATQPSKVVLPVVPASALQ</sequence>
<protein>
    <submittedName>
        <fullName evidence="1">Peptidase S15 domain protein</fullName>
    </submittedName>
</protein>
<dbReference type="Gene3D" id="2.60.120.260">
    <property type="entry name" value="Galactose-binding domain-like"/>
    <property type="match status" value="1"/>
</dbReference>
<evidence type="ECO:0000313" key="1">
    <source>
        <dbReference type="EMBL" id="ANH71549.1"/>
    </source>
</evidence>